<dbReference type="AlphaFoldDB" id="A0A3P6R6K4"/>
<feature type="compositionally biased region" description="Polar residues" evidence="1">
    <location>
        <begin position="200"/>
        <end position="212"/>
    </location>
</feature>
<evidence type="ECO:0000256" key="1">
    <source>
        <dbReference type="SAM" id="MobiDB-lite"/>
    </source>
</evidence>
<organism evidence="2 3">
    <name type="scientific">Gongylonema pulchrum</name>
    <dbReference type="NCBI Taxonomy" id="637853"/>
    <lineage>
        <taxon>Eukaryota</taxon>
        <taxon>Metazoa</taxon>
        <taxon>Ecdysozoa</taxon>
        <taxon>Nematoda</taxon>
        <taxon>Chromadorea</taxon>
        <taxon>Rhabditida</taxon>
        <taxon>Spirurina</taxon>
        <taxon>Spiruromorpha</taxon>
        <taxon>Spiruroidea</taxon>
        <taxon>Gongylonematidae</taxon>
        <taxon>Gongylonema</taxon>
    </lineage>
</organism>
<sequence>MRPRHSFQFQLRTYSVGASSSLYNALPPPNSQISTDATSYHHSANASRSEGSSVFADASAAAINTNPRKFYAPPPSAASLSTYGVVKPAGMRLHVDRHRQSSASSNNTGPSKSRRKLRHRARLAADHSPPPSYSQVTVTRPVYVDPGMECSEEESRQLRAPTNSRIVSSIDSSSQEGTKQVLLSSIRRNKPRKQRVLACPSSSSEISVNFQQ</sequence>
<dbReference type="EMBL" id="UYRT01014815">
    <property type="protein sequence ID" value="VDK54417.1"/>
    <property type="molecule type" value="Genomic_DNA"/>
</dbReference>
<feature type="region of interest" description="Disordered" evidence="1">
    <location>
        <begin position="20"/>
        <end position="54"/>
    </location>
</feature>
<reference evidence="2 3" key="1">
    <citation type="submission" date="2018-11" db="EMBL/GenBank/DDBJ databases">
        <authorList>
            <consortium name="Pathogen Informatics"/>
        </authorList>
    </citation>
    <scope>NUCLEOTIDE SEQUENCE [LARGE SCALE GENOMIC DNA]</scope>
</reference>
<feature type="region of interest" description="Disordered" evidence="1">
    <location>
        <begin position="153"/>
        <end position="212"/>
    </location>
</feature>
<keyword evidence="3" id="KW-1185">Reference proteome</keyword>
<feature type="compositionally biased region" description="Polar residues" evidence="1">
    <location>
        <begin position="31"/>
        <end position="52"/>
    </location>
</feature>
<feature type="compositionally biased region" description="Basic residues" evidence="1">
    <location>
        <begin position="112"/>
        <end position="122"/>
    </location>
</feature>
<proteinExistence type="predicted"/>
<accession>A0A3P6R6K4</accession>
<feature type="region of interest" description="Disordered" evidence="1">
    <location>
        <begin position="97"/>
        <end position="136"/>
    </location>
</feature>
<feature type="compositionally biased region" description="Polar residues" evidence="1">
    <location>
        <begin position="101"/>
        <end position="110"/>
    </location>
</feature>
<name>A0A3P6R6K4_9BILA</name>
<dbReference type="OrthoDB" id="72419at2759"/>
<gene>
    <name evidence="2" type="ORF">GPUH_LOCUS6360</name>
</gene>
<feature type="compositionally biased region" description="Low complexity" evidence="1">
    <location>
        <begin position="164"/>
        <end position="174"/>
    </location>
</feature>
<evidence type="ECO:0000313" key="3">
    <source>
        <dbReference type="Proteomes" id="UP000271098"/>
    </source>
</evidence>
<dbReference type="Proteomes" id="UP000271098">
    <property type="component" value="Unassembled WGS sequence"/>
</dbReference>
<protein>
    <submittedName>
        <fullName evidence="2">Uncharacterized protein</fullName>
    </submittedName>
</protein>
<evidence type="ECO:0000313" key="2">
    <source>
        <dbReference type="EMBL" id="VDK54417.1"/>
    </source>
</evidence>